<gene>
    <name evidence="5" type="ORF">RJ640_006804</name>
</gene>
<comment type="caution">
    <text evidence="5">The sequence shown here is derived from an EMBL/GenBank/DDBJ whole genome shotgun (WGS) entry which is preliminary data.</text>
</comment>
<dbReference type="GO" id="GO:0098542">
    <property type="term" value="P:defense response to other organism"/>
    <property type="evidence" value="ECO:0007669"/>
    <property type="project" value="InterPro"/>
</dbReference>
<dbReference type="Proteomes" id="UP001187471">
    <property type="component" value="Unassembled WGS sequence"/>
</dbReference>
<name>A0AA88UT52_9ASTE</name>
<dbReference type="EMBL" id="JAVXUO010000329">
    <property type="protein sequence ID" value="KAK2993316.1"/>
    <property type="molecule type" value="Genomic_DNA"/>
</dbReference>
<keyword evidence="4" id="KW-0812">Transmembrane</keyword>
<feature type="transmembrane region" description="Helical" evidence="4">
    <location>
        <begin position="96"/>
        <end position="119"/>
    </location>
</feature>
<keyword evidence="2 4" id="KW-0472">Membrane</keyword>
<dbReference type="PANTHER" id="PTHR31415">
    <property type="entry name" value="OS05G0367900 PROTEIN"/>
    <property type="match status" value="1"/>
</dbReference>
<comment type="subcellular location">
    <subcellularLocation>
        <location evidence="1">Membrane</location>
    </subcellularLocation>
</comment>
<dbReference type="GO" id="GO:0005886">
    <property type="term" value="C:plasma membrane"/>
    <property type="evidence" value="ECO:0007669"/>
    <property type="project" value="TreeGrafter"/>
</dbReference>
<dbReference type="AlphaFoldDB" id="A0AA88UT52"/>
<evidence type="ECO:0000256" key="4">
    <source>
        <dbReference type="SAM" id="Phobius"/>
    </source>
</evidence>
<evidence type="ECO:0000313" key="6">
    <source>
        <dbReference type="Proteomes" id="UP001187471"/>
    </source>
</evidence>
<accession>A0AA88UT52</accession>
<keyword evidence="4" id="KW-1133">Transmembrane helix</keyword>
<dbReference type="InterPro" id="IPR044839">
    <property type="entry name" value="NDR1-like"/>
</dbReference>
<dbReference type="PANTHER" id="PTHR31415:SF9">
    <property type="entry name" value="OS05G0367900 PROTEIN"/>
    <property type="match status" value="1"/>
</dbReference>
<sequence length="282" mass="31211">MAENPEEQKQTSPSPEHHHPEEHNPEERKQTSHSPEHHDPEEQKKTSHSPEHHDPEEQKQTSPSPEHHQHAHGMTNCEHDGGGGAYRFGQKNPRRACCTFLVVFLALAGITALIVWLVYRPHKPSFTVVAFAVYGINTSSPPFVSATMQFTVVARNPNHRVFILYDHLSTFVSYRNQAITPPVMLPPFFHERKSTVAISPVIGGAAVPVSVEVANGLALDEVYGVVGLRLVLMGKLRWKAGAIWSGHYGLYVRCELLVGLKKGLVGQVPLLGSPHSPCNVHI</sequence>
<evidence type="ECO:0000313" key="5">
    <source>
        <dbReference type="EMBL" id="KAK2993316.1"/>
    </source>
</evidence>
<evidence type="ECO:0000256" key="2">
    <source>
        <dbReference type="ARBA" id="ARBA00023136"/>
    </source>
</evidence>
<keyword evidence="6" id="KW-1185">Reference proteome</keyword>
<organism evidence="5 6">
    <name type="scientific">Escallonia rubra</name>
    <dbReference type="NCBI Taxonomy" id="112253"/>
    <lineage>
        <taxon>Eukaryota</taxon>
        <taxon>Viridiplantae</taxon>
        <taxon>Streptophyta</taxon>
        <taxon>Embryophyta</taxon>
        <taxon>Tracheophyta</taxon>
        <taxon>Spermatophyta</taxon>
        <taxon>Magnoliopsida</taxon>
        <taxon>eudicotyledons</taxon>
        <taxon>Gunneridae</taxon>
        <taxon>Pentapetalae</taxon>
        <taxon>asterids</taxon>
        <taxon>campanulids</taxon>
        <taxon>Escalloniales</taxon>
        <taxon>Escalloniaceae</taxon>
        <taxon>Escallonia</taxon>
    </lineage>
</organism>
<evidence type="ECO:0000256" key="3">
    <source>
        <dbReference type="SAM" id="MobiDB-lite"/>
    </source>
</evidence>
<reference evidence="5" key="1">
    <citation type="submission" date="2022-12" db="EMBL/GenBank/DDBJ databases">
        <title>Draft genome assemblies for two species of Escallonia (Escalloniales).</title>
        <authorList>
            <person name="Chanderbali A."/>
            <person name="Dervinis C."/>
            <person name="Anghel I."/>
            <person name="Soltis D."/>
            <person name="Soltis P."/>
            <person name="Zapata F."/>
        </authorList>
    </citation>
    <scope>NUCLEOTIDE SEQUENCE</scope>
    <source>
        <strain evidence="5">UCBG92.1500</strain>
        <tissue evidence="5">Leaf</tissue>
    </source>
</reference>
<proteinExistence type="predicted"/>
<dbReference type="GO" id="GO:0009506">
    <property type="term" value="C:plasmodesma"/>
    <property type="evidence" value="ECO:0007669"/>
    <property type="project" value="TreeGrafter"/>
</dbReference>
<feature type="compositionally biased region" description="Basic and acidic residues" evidence="3">
    <location>
        <begin position="15"/>
        <end position="59"/>
    </location>
</feature>
<protein>
    <recommendedName>
        <fullName evidence="7">Late embryogenesis abundant protein LEA-2 subgroup domain-containing protein</fullName>
    </recommendedName>
</protein>
<evidence type="ECO:0000256" key="1">
    <source>
        <dbReference type="ARBA" id="ARBA00004370"/>
    </source>
</evidence>
<feature type="region of interest" description="Disordered" evidence="3">
    <location>
        <begin position="1"/>
        <end position="78"/>
    </location>
</feature>
<evidence type="ECO:0008006" key="7">
    <source>
        <dbReference type="Google" id="ProtNLM"/>
    </source>
</evidence>